<gene>
    <name evidence="2" type="ORF">EVAR_97522_1</name>
</gene>
<dbReference type="AlphaFoldDB" id="A0A4C1WNH4"/>
<dbReference type="EMBL" id="BGZK01000594">
    <property type="protein sequence ID" value="GBP52052.1"/>
    <property type="molecule type" value="Genomic_DNA"/>
</dbReference>
<organism evidence="2 3">
    <name type="scientific">Eumeta variegata</name>
    <name type="common">Bagworm moth</name>
    <name type="synonym">Eumeta japonica</name>
    <dbReference type="NCBI Taxonomy" id="151549"/>
    <lineage>
        <taxon>Eukaryota</taxon>
        <taxon>Metazoa</taxon>
        <taxon>Ecdysozoa</taxon>
        <taxon>Arthropoda</taxon>
        <taxon>Hexapoda</taxon>
        <taxon>Insecta</taxon>
        <taxon>Pterygota</taxon>
        <taxon>Neoptera</taxon>
        <taxon>Endopterygota</taxon>
        <taxon>Lepidoptera</taxon>
        <taxon>Glossata</taxon>
        <taxon>Ditrysia</taxon>
        <taxon>Tineoidea</taxon>
        <taxon>Psychidae</taxon>
        <taxon>Oiketicinae</taxon>
        <taxon>Eumeta</taxon>
    </lineage>
</organism>
<keyword evidence="3" id="KW-1185">Reference proteome</keyword>
<reference evidence="2 3" key="1">
    <citation type="journal article" date="2019" name="Commun. Biol.">
        <title>The bagworm genome reveals a unique fibroin gene that provides high tensile strength.</title>
        <authorList>
            <person name="Kono N."/>
            <person name="Nakamura H."/>
            <person name="Ohtoshi R."/>
            <person name="Tomita M."/>
            <person name="Numata K."/>
            <person name="Arakawa K."/>
        </authorList>
    </citation>
    <scope>NUCLEOTIDE SEQUENCE [LARGE SCALE GENOMIC DNA]</scope>
</reference>
<dbReference type="Proteomes" id="UP000299102">
    <property type="component" value="Unassembled WGS sequence"/>
</dbReference>
<feature type="region of interest" description="Disordered" evidence="1">
    <location>
        <begin position="118"/>
        <end position="139"/>
    </location>
</feature>
<comment type="caution">
    <text evidence="2">The sequence shown here is derived from an EMBL/GenBank/DDBJ whole genome shotgun (WGS) entry which is preliminary data.</text>
</comment>
<accession>A0A4C1WNH4</accession>
<protein>
    <submittedName>
        <fullName evidence="2">Uncharacterized protein</fullName>
    </submittedName>
</protein>
<evidence type="ECO:0000313" key="3">
    <source>
        <dbReference type="Proteomes" id="UP000299102"/>
    </source>
</evidence>
<proteinExistence type="predicted"/>
<evidence type="ECO:0000313" key="2">
    <source>
        <dbReference type="EMBL" id="GBP52052.1"/>
    </source>
</evidence>
<name>A0A4C1WNH4_EUMVA</name>
<evidence type="ECO:0000256" key="1">
    <source>
        <dbReference type="SAM" id="MobiDB-lite"/>
    </source>
</evidence>
<sequence>MTDVSITVIVAPVALAPVRVLYPGVCCRLAYPLGMPDEPTRHNSCRLASSRWNPIRDKYLLCGLRTTRLTLARSSTRQARCERVCRSPLRLVQYADRFAIIISFYLKHFNEFSPKKRHVSAGAGAPETNRPVVRAGRPITDAPARPADAIVYPADLASV</sequence>